<keyword evidence="3 5" id="KW-0418">Kinase</keyword>
<dbReference type="InterPro" id="IPR050406">
    <property type="entry name" value="FGGY_Carb_Kinase"/>
</dbReference>
<evidence type="ECO:0000256" key="2">
    <source>
        <dbReference type="ARBA" id="ARBA00022679"/>
    </source>
</evidence>
<gene>
    <name evidence="5" type="ORF">ACFSCY_24590</name>
</gene>
<evidence type="ECO:0000313" key="5">
    <source>
        <dbReference type="EMBL" id="MFD1532608.1"/>
    </source>
</evidence>
<comment type="caution">
    <text evidence="5">The sequence shown here is derived from an EMBL/GenBank/DDBJ whole genome shotgun (WGS) entry which is preliminary data.</text>
</comment>
<dbReference type="InterPro" id="IPR043129">
    <property type="entry name" value="ATPase_NBD"/>
</dbReference>
<reference evidence="6" key="1">
    <citation type="journal article" date="2019" name="Int. J. Syst. Evol. Microbiol.">
        <title>The Global Catalogue of Microorganisms (GCM) 10K type strain sequencing project: providing services to taxonomists for standard genome sequencing and annotation.</title>
        <authorList>
            <consortium name="The Broad Institute Genomics Platform"/>
            <consortium name="The Broad Institute Genome Sequencing Center for Infectious Disease"/>
            <person name="Wu L."/>
            <person name="Ma J."/>
        </authorList>
    </citation>
    <scope>NUCLEOTIDE SEQUENCE [LARGE SCALE GENOMIC DNA]</scope>
    <source>
        <strain evidence="6">JCM 12165</strain>
    </source>
</reference>
<dbReference type="Gene3D" id="3.30.420.40">
    <property type="match status" value="1"/>
</dbReference>
<protein>
    <submittedName>
        <fullName evidence="5">FGGY family carbohydrate kinase</fullName>
    </submittedName>
</protein>
<sequence>MKAPELMLGIDVGTTAVKVAAFTVQGDLVSAHTTDHPIGRPRPGWAEQDPLDWWRGCVTGMRAVLAGLPAGALRSVGIVSQVNTHVFVDEHLRPLASAIIWQDQRCADIARELDARFTTDEKVRIWGGPIVLDASFVGARAEWFARERSSLWERTRWV</sequence>
<dbReference type="SUPFAM" id="SSF53067">
    <property type="entry name" value="Actin-like ATPase domain"/>
    <property type="match status" value="1"/>
</dbReference>
<evidence type="ECO:0000256" key="1">
    <source>
        <dbReference type="ARBA" id="ARBA00009156"/>
    </source>
</evidence>
<dbReference type="GO" id="GO:0016301">
    <property type="term" value="F:kinase activity"/>
    <property type="evidence" value="ECO:0007669"/>
    <property type="project" value="UniProtKB-KW"/>
</dbReference>
<keyword evidence="2" id="KW-0808">Transferase</keyword>
<dbReference type="RefSeq" id="WP_343978061.1">
    <property type="nucleotide sequence ID" value="NZ_BAAAJG010000010.1"/>
</dbReference>
<evidence type="ECO:0000313" key="6">
    <source>
        <dbReference type="Proteomes" id="UP001597145"/>
    </source>
</evidence>
<evidence type="ECO:0000256" key="3">
    <source>
        <dbReference type="ARBA" id="ARBA00022777"/>
    </source>
</evidence>
<feature type="domain" description="Carbohydrate kinase FGGY N-terminal" evidence="4">
    <location>
        <begin position="6"/>
        <end position="154"/>
    </location>
</feature>
<dbReference type="EMBL" id="JBHUCP010000019">
    <property type="protein sequence ID" value="MFD1532608.1"/>
    <property type="molecule type" value="Genomic_DNA"/>
</dbReference>
<dbReference type="InterPro" id="IPR018484">
    <property type="entry name" value="FGGY_N"/>
</dbReference>
<name>A0ABW4FPT4_9PSEU</name>
<comment type="similarity">
    <text evidence="1">Belongs to the FGGY kinase family.</text>
</comment>
<dbReference type="PANTHER" id="PTHR43095">
    <property type="entry name" value="SUGAR KINASE"/>
    <property type="match status" value="1"/>
</dbReference>
<evidence type="ECO:0000259" key="4">
    <source>
        <dbReference type="Pfam" id="PF00370"/>
    </source>
</evidence>
<dbReference type="Pfam" id="PF00370">
    <property type="entry name" value="FGGY_N"/>
    <property type="match status" value="1"/>
</dbReference>
<proteinExistence type="inferred from homology"/>
<organism evidence="5 6">
    <name type="scientific">Pseudonocardia aurantiaca</name>
    <dbReference type="NCBI Taxonomy" id="75290"/>
    <lineage>
        <taxon>Bacteria</taxon>
        <taxon>Bacillati</taxon>
        <taxon>Actinomycetota</taxon>
        <taxon>Actinomycetes</taxon>
        <taxon>Pseudonocardiales</taxon>
        <taxon>Pseudonocardiaceae</taxon>
        <taxon>Pseudonocardia</taxon>
    </lineage>
</organism>
<dbReference type="Proteomes" id="UP001597145">
    <property type="component" value="Unassembled WGS sequence"/>
</dbReference>
<keyword evidence="6" id="KW-1185">Reference proteome</keyword>
<accession>A0ABW4FPT4</accession>